<name>A0A1Q3D8G2_CEPFO</name>
<dbReference type="Proteomes" id="UP000187406">
    <property type="component" value="Unassembled WGS sequence"/>
</dbReference>
<organism evidence="2 3">
    <name type="scientific">Cephalotus follicularis</name>
    <name type="common">Albany pitcher plant</name>
    <dbReference type="NCBI Taxonomy" id="3775"/>
    <lineage>
        <taxon>Eukaryota</taxon>
        <taxon>Viridiplantae</taxon>
        <taxon>Streptophyta</taxon>
        <taxon>Embryophyta</taxon>
        <taxon>Tracheophyta</taxon>
        <taxon>Spermatophyta</taxon>
        <taxon>Magnoliopsida</taxon>
        <taxon>eudicotyledons</taxon>
        <taxon>Gunneridae</taxon>
        <taxon>Pentapetalae</taxon>
        <taxon>rosids</taxon>
        <taxon>fabids</taxon>
        <taxon>Oxalidales</taxon>
        <taxon>Cephalotaceae</taxon>
        <taxon>Cephalotus</taxon>
    </lineage>
</organism>
<evidence type="ECO:0000313" key="3">
    <source>
        <dbReference type="Proteomes" id="UP000187406"/>
    </source>
</evidence>
<gene>
    <name evidence="2" type="ORF">CFOL_v3_32208</name>
</gene>
<feature type="compositionally biased region" description="Basic residues" evidence="1">
    <location>
        <begin position="101"/>
        <end position="115"/>
    </location>
</feature>
<dbReference type="EMBL" id="BDDD01005067">
    <property type="protein sequence ID" value="GAV88787.1"/>
    <property type="molecule type" value="Genomic_DNA"/>
</dbReference>
<comment type="caution">
    <text evidence="2">The sequence shown here is derived from an EMBL/GenBank/DDBJ whole genome shotgun (WGS) entry which is preliminary data.</text>
</comment>
<sequence>MFVKERKVQLDTNAKMAADSGDIEKIRNEEVTGGVDNEEDGHGHSNEEEGRVTHGGDSILFPGSPSFRDYFVIDPCEGKNSGACTGAKIDDKLHCHEGSRTRSRTKWRRKGRRIRNVLNRGGPSRS</sequence>
<accession>A0A1Q3D8G2</accession>
<dbReference type="AlphaFoldDB" id="A0A1Q3D8G2"/>
<evidence type="ECO:0000313" key="2">
    <source>
        <dbReference type="EMBL" id="GAV88787.1"/>
    </source>
</evidence>
<proteinExistence type="predicted"/>
<keyword evidence="3" id="KW-1185">Reference proteome</keyword>
<reference evidence="3" key="1">
    <citation type="submission" date="2016-04" db="EMBL/GenBank/DDBJ databases">
        <title>Cephalotus genome sequencing.</title>
        <authorList>
            <person name="Fukushima K."/>
            <person name="Hasebe M."/>
            <person name="Fang X."/>
        </authorList>
    </citation>
    <scope>NUCLEOTIDE SEQUENCE [LARGE SCALE GENOMIC DNA]</scope>
    <source>
        <strain evidence="3">cv. St1</strain>
    </source>
</reference>
<feature type="compositionally biased region" description="Basic and acidic residues" evidence="1">
    <location>
        <begin position="40"/>
        <end position="54"/>
    </location>
</feature>
<dbReference type="InParanoid" id="A0A1Q3D8G2"/>
<protein>
    <submittedName>
        <fullName evidence="2">Uncharacterized protein</fullName>
    </submittedName>
</protein>
<feature type="region of interest" description="Disordered" evidence="1">
    <location>
        <begin position="21"/>
        <end position="59"/>
    </location>
</feature>
<feature type="region of interest" description="Disordered" evidence="1">
    <location>
        <begin position="98"/>
        <end position="126"/>
    </location>
</feature>
<evidence type="ECO:0000256" key="1">
    <source>
        <dbReference type="SAM" id="MobiDB-lite"/>
    </source>
</evidence>